<organism evidence="2 3">
    <name type="scientific">Calocera viscosa (strain TUFC12733)</name>
    <dbReference type="NCBI Taxonomy" id="1330018"/>
    <lineage>
        <taxon>Eukaryota</taxon>
        <taxon>Fungi</taxon>
        <taxon>Dikarya</taxon>
        <taxon>Basidiomycota</taxon>
        <taxon>Agaricomycotina</taxon>
        <taxon>Dacrymycetes</taxon>
        <taxon>Dacrymycetales</taxon>
        <taxon>Dacrymycetaceae</taxon>
        <taxon>Calocera</taxon>
    </lineage>
</organism>
<protein>
    <submittedName>
        <fullName evidence="2">Uncharacterized protein</fullName>
    </submittedName>
</protein>
<sequence>MSRALLPAALCILLHLAHAQFLDVPSSLPQCQTVTLSWQPTSAPYTLSVVNSSTSVPLERLLPSSSPSAAWTADLPPGTSVLFVLQDGTGQAYDSTPLLVIPGSDECVDAAIMGSDTLLVNTEAPGTVTLSSLAVS</sequence>
<gene>
    <name evidence="2" type="ORF">CALVIDRAFT_560529</name>
</gene>
<proteinExistence type="predicted"/>
<reference evidence="2 3" key="1">
    <citation type="journal article" date="2016" name="Mol. Biol. Evol.">
        <title>Comparative Genomics of Early-Diverging Mushroom-Forming Fungi Provides Insights into the Origins of Lignocellulose Decay Capabilities.</title>
        <authorList>
            <person name="Nagy L.G."/>
            <person name="Riley R."/>
            <person name="Tritt A."/>
            <person name="Adam C."/>
            <person name="Daum C."/>
            <person name="Floudas D."/>
            <person name="Sun H."/>
            <person name="Yadav J.S."/>
            <person name="Pangilinan J."/>
            <person name="Larsson K.H."/>
            <person name="Matsuura K."/>
            <person name="Barry K."/>
            <person name="Labutti K."/>
            <person name="Kuo R."/>
            <person name="Ohm R.A."/>
            <person name="Bhattacharya S.S."/>
            <person name="Shirouzu T."/>
            <person name="Yoshinaga Y."/>
            <person name="Martin F.M."/>
            <person name="Grigoriev I.V."/>
            <person name="Hibbett D.S."/>
        </authorList>
    </citation>
    <scope>NUCLEOTIDE SEQUENCE [LARGE SCALE GENOMIC DNA]</scope>
    <source>
        <strain evidence="2 3">TUFC12733</strain>
    </source>
</reference>
<dbReference type="AlphaFoldDB" id="A0A167R557"/>
<evidence type="ECO:0000256" key="1">
    <source>
        <dbReference type="SAM" id="SignalP"/>
    </source>
</evidence>
<dbReference type="Proteomes" id="UP000076738">
    <property type="component" value="Unassembled WGS sequence"/>
</dbReference>
<dbReference type="EMBL" id="KV417269">
    <property type="protein sequence ID" value="KZP00568.1"/>
    <property type="molecule type" value="Genomic_DNA"/>
</dbReference>
<accession>A0A167R557</accession>
<feature type="chain" id="PRO_5007891816" evidence="1">
    <location>
        <begin position="20"/>
        <end position="136"/>
    </location>
</feature>
<keyword evidence="1" id="KW-0732">Signal</keyword>
<dbReference type="OrthoDB" id="3259746at2759"/>
<name>A0A167R557_CALVF</name>
<feature type="signal peptide" evidence="1">
    <location>
        <begin position="1"/>
        <end position="19"/>
    </location>
</feature>
<keyword evidence="3" id="KW-1185">Reference proteome</keyword>
<evidence type="ECO:0000313" key="2">
    <source>
        <dbReference type="EMBL" id="KZP00568.1"/>
    </source>
</evidence>
<evidence type="ECO:0000313" key="3">
    <source>
        <dbReference type="Proteomes" id="UP000076738"/>
    </source>
</evidence>